<accession>A0A1F7H336</accession>
<dbReference type="InterPro" id="IPR000825">
    <property type="entry name" value="SUF_FeS_clus_asmbl_SufBD_core"/>
</dbReference>
<dbReference type="PANTHER" id="PTHR43575:SF1">
    <property type="entry name" value="PROTEIN ABCI7, CHLOROPLASTIC"/>
    <property type="match status" value="1"/>
</dbReference>
<dbReference type="Pfam" id="PF01458">
    <property type="entry name" value="SUFBD_core"/>
    <property type="match status" value="1"/>
</dbReference>
<proteinExistence type="predicted"/>
<protein>
    <recommendedName>
        <fullName evidence="1">SUF system FeS cluster assembly SufBD core domain-containing protein</fullName>
    </recommendedName>
</protein>
<gene>
    <name evidence="2" type="ORF">A3C25_02880</name>
</gene>
<dbReference type="AlphaFoldDB" id="A0A1F7H336"/>
<dbReference type="SUPFAM" id="SSF101960">
    <property type="entry name" value="Stabilizer of iron transporter SufD"/>
    <property type="match status" value="1"/>
</dbReference>
<name>A0A1F7H336_9BACT</name>
<dbReference type="InterPro" id="IPR037284">
    <property type="entry name" value="SUF_FeS_clus_asmbl_SufBD_sf"/>
</dbReference>
<organism evidence="2 3">
    <name type="scientific">Candidatus Roizmanbacteria bacterium RIFCSPHIGHO2_02_FULL_38_11</name>
    <dbReference type="NCBI Taxonomy" id="1802039"/>
    <lineage>
        <taxon>Bacteria</taxon>
        <taxon>Candidatus Roizmaniibacteriota</taxon>
    </lineage>
</organism>
<evidence type="ECO:0000313" key="3">
    <source>
        <dbReference type="Proteomes" id="UP000177913"/>
    </source>
</evidence>
<feature type="domain" description="SUF system FeS cluster assembly SufBD core" evidence="1">
    <location>
        <begin position="38"/>
        <end position="172"/>
    </location>
</feature>
<reference evidence="2 3" key="1">
    <citation type="journal article" date="2016" name="Nat. Commun.">
        <title>Thousands of microbial genomes shed light on interconnected biogeochemical processes in an aquifer system.</title>
        <authorList>
            <person name="Anantharaman K."/>
            <person name="Brown C.T."/>
            <person name="Hug L.A."/>
            <person name="Sharon I."/>
            <person name="Castelle C.J."/>
            <person name="Probst A.J."/>
            <person name="Thomas B.C."/>
            <person name="Singh A."/>
            <person name="Wilkins M.J."/>
            <person name="Karaoz U."/>
            <person name="Brodie E.L."/>
            <person name="Williams K.H."/>
            <person name="Hubbard S.S."/>
            <person name="Banfield J.F."/>
        </authorList>
    </citation>
    <scope>NUCLEOTIDE SEQUENCE [LARGE SCALE GENOMIC DNA]</scope>
</reference>
<dbReference type="PANTHER" id="PTHR43575">
    <property type="entry name" value="PROTEIN ABCI7, CHLOROPLASTIC"/>
    <property type="match status" value="1"/>
</dbReference>
<evidence type="ECO:0000313" key="2">
    <source>
        <dbReference type="EMBL" id="OGK25830.1"/>
    </source>
</evidence>
<dbReference type="Proteomes" id="UP000177913">
    <property type="component" value="Unassembled WGS sequence"/>
</dbReference>
<sequence>MKHVTFLNINEEKREKFIFNKSGKYIVFFHNLSGKFFFDLKAKGIDLDIYGLFVGRNKNQFKVETIQRHIAPESTSNLLIKGVFYDESKFIYQGLIRIEKEAQKSHAYQKNQNIIMSDKCFIDSRPFLEILANDVFCTHGSTTGKLNQNKIYYLQTRMLDKSAAEKLLIDGFIREITAKIGEYGHKIS</sequence>
<dbReference type="EMBL" id="MFZO01000002">
    <property type="protein sequence ID" value="OGK25830.1"/>
    <property type="molecule type" value="Genomic_DNA"/>
</dbReference>
<evidence type="ECO:0000259" key="1">
    <source>
        <dbReference type="Pfam" id="PF01458"/>
    </source>
</evidence>
<dbReference type="InterPro" id="IPR055346">
    <property type="entry name" value="Fe-S_cluster_assembly_SufBD"/>
</dbReference>
<comment type="caution">
    <text evidence="2">The sequence shown here is derived from an EMBL/GenBank/DDBJ whole genome shotgun (WGS) entry which is preliminary data.</text>
</comment>
<dbReference type="GO" id="GO:0016226">
    <property type="term" value="P:iron-sulfur cluster assembly"/>
    <property type="evidence" value="ECO:0007669"/>
    <property type="project" value="InterPro"/>
</dbReference>